<gene>
    <name evidence="1" type="ORF">H9J30_09645</name>
</gene>
<reference evidence="1 2" key="1">
    <citation type="submission" date="2020-08" db="EMBL/GenBank/DDBJ databases">
        <title>Whole genome sequence of Shewanella sp strain PS-2.</title>
        <authorList>
            <person name="Das S.K."/>
        </authorList>
    </citation>
    <scope>NUCLEOTIDE SEQUENCE [LARGE SCALE GENOMIC DNA]</scope>
    <source>
        <strain evidence="1 2">PS-2</strain>
    </source>
</reference>
<protein>
    <submittedName>
        <fullName evidence="1">Uncharacterized protein</fullName>
    </submittedName>
</protein>
<name>A0ABS9QUZ8_9GAMM</name>
<comment type="caution">
    <text evidence="1">The sequence shown here is derived from an EMBL/GenBank/DDBJ whole genome shotgun (WGS) entry which is preliminary data.</text>
</comment>
<organism evidence="1 2">
    <name type="scientific">Shewanella cutis</name>
    <dbReference type="NCBI Taxonomy" id="2766780"/>
    <lineage>
        <taxon>Bacteria</taxon>
        <taxon>Pseudomonadati</taxon>
        <taxon>Pseudomonadota</taxon>
        <taxon>Gammaproteobacteria</taxon>
        <taxon>Alteromonadales</taxon>
        <taxon>Shewanellaceae</taxon>
        <taxon>Shewanella</taxon>
    </lineage>
</organism>
<evidence type="ECO:0000313" key="1">
    <source>
        <dbReference type="EMBL" id="MCG9964175.1"/>
    </source>
</evidence>
<feature type="non-terminal residue" evidence="1">
    <location>
        <position position="48"/>
    </location>
</feature>
<accession>A0ABS9QUZ8</accession>
<evidence type="ECO:0000313" key="2">
    <source>
        <dbReference type="Proteomes" id="UP000829384"/>
    </source>
</evidence>
<sequence>MSEYQYYKFERLDGYLDAKAHQALRTYQAVQTSQLRYYTYSDLKAEPS</sequence>
<proteinExistence type="predicted"/>
<dbReference type="Proteomes" id="UP000829384">
    <property type="component" value="Unassembled WGS sequence"/>
</dbReference>
<dbReference type="EMBL" id="JACSDI010000004">
    <property type="protein sequence ID" value="MCG9964175.1"/>
    <property type="molecule type" value="Genomic_DNA"/>
</dbReference>
<keyword evidence="2" id="KW-1185">Reference proteome</keyword>